<gene>
    <name evidence="2" type="ORF">PSEWESI4_04594</name>
</gene>
<accession>A0A7U7IBA9</accession>
<dbReference type="EMBL" id="CAJFCI010000084">
    <property type="protein sequence ID" value="CAD5110275.1"/>
    <property type="molecule type" value="Genomic_DNA"/>
</dbReference>
<name>A0A7U7IBA9_9GAMM</name>
<dbReference type="GO" id="GO:0035438">
    <property type="term" value="F:cyclic-di-GMP binding"/>
    <property type="evidence" value="ECO:0007669"/>
    <property type="project" value="InterPro"/>
</dbReference>
<dbReference type="InterPro" id="IPR009875">
    <property type="entry name" value="PilZ_domain"/>
</dbReference>
<dbReference type="AlphaFoldDB" id="A0A7U7IBA9"/>
<proteinExistence type="predicted"/>
<evidence type="ECO:0000313" key="3">
    <source>
        <dbReference type="Proteomes" id="UP000583387"/>
    </source>
</evidence>
<comment type="caution">
    <text evidence="2">The sequence shown here is derived from an EMBL/GenBank/DDBJ whole genome shotgun (WGS) entry which is preliminary data.</text>
</comment>
<dbReference type="Pfam" id="PF07238">
    <property type="entry name" value="PilZ"/>
    <property type="match status" value="1"/>
</dbReference>
<dbReference type="RefSeq" id="WP_187673585.1">
    <property type="nucleotide sequence ID" value="NZ_CAJFCI010000084.1"/>
</dbReference>
<evidence type="ECO:0000313" key="2">
    <source>
        <dbReference type="EMBL" id="CAD5110275.1"/>
    </source>
</evidence>
<sequence length="117" mass="13648">MRQHNRIVFRSIFRIRVRDRRNDQLVGYVGDLSEHGLKLLGDTLVEVGSQLQLSLRMRDREGQMRQADVDVVCLWSRENTQTGHFEAGLRLERPSVPFSDLVRDLRAKREAREESSS</sequence>
<organism evidence="2 3">
    <name type="scientific">Zestomonas carbonaria</name>
    <dbReference type="NCBI Taxonomy" id="2762745"/>
    <lineage>
        <taxon>Bacteria</taxon>
        <taxon>Pseudomonadati</taxon>
        <taxon>Pseudomonadota</taxon>
        <taxon>Gammaproteobacteria</taxon>
        <taxon>Pseudomonadales</taxon>
        <taxon>Pseudomonadaceae</taxon>
        <taxon>Zestomonas</taxon>
    </lineage>
</organism>
<dbReference type="Proteomes" id="UP000583387">
    <property type="component" value="Unassembled WGS sequence"/>
</dbReference>
<keyword evidence="3" id="KW-1185">Reference proteome</keyword>
<feature type="domain" description="PilZ" evidence="1">
    <location>
        <begin position="2"/>
        <end position="97"/>
    </location>
</feature>
<evidence type="ECO:0000259" key="1">
    <source>
        <dbReference type="Pfam" id="PF07238"/>
    </source>
</evidence>
<reference evidence="2 3" key="1">
    <citation type="submission" date="2020-08" db="EMBL/GenBank/DDBJ databases">
        <authorList>
            <person name="Criscuolo A."/>
        </authorList>
    </citation>
    <scope>NUCLEOTIDE SEQUENCE [LARGE SCALE GENOMIC DNA]</scope>
    <source>
        <strain evidence="2">CIP111764</strain>
    </source>
</reference>
<protein>
    <recommendedName>
        <fullName evidence="1">PilZ domain-containing protein</fullName>
    </recommendedName>
</protein>